<protein>
    <submittedName>
        <fullName evidence="1">Uncharacterized protein</fullName>
    </submittedName>
</protein>
<gene>
    <name evidence="1" type="ORF">L6452_21716</name>
</gene>
<evidence type="ECO:0000313" key="1">
    <source>
        <dbReference type="EMBL" id="KAI3714757.1"/>
    </source>
</evidence>
<reference evidence="2" key="1">
    <citation type="journal article" date="2022" name="Mol. Ecol. Resour.">
        <title>The genomes of chicory, endive, great burdock and yacon provide insights into Asteraceae palaeo-polyploidization history and plant inulin production.</title>
        <authorList>
            <person name="Fan W."/>
            <person name="Wang S."/>
            <person name="Wang H."/>
            <person name="Wang A."/>
            <person name="Jiang F."/>
            <person name="Liu H."/>
            <person name="Zhao H."/>
            <person name="Xu D."/>
            <person name="Zhang Y."/>
        </authorList>
    </citation>
    <scope>NUCLEOTIDE SEQUENCE [LARGE SCALE GENOMIC DNA]</scope>
    <source>
        <strain evidence="2">cv. Niubang</strain>
    </source>
</reference>
<keyword evidence="2" id="KW-1185">Reference proteome</keyword>
<sequence length="77" mass="8816">MPSPRRIRGGEGTRDGEQNPARMEHPEPCSYVAGVIEQKGLPEKTTLSDFHFLHMWGIGHEGKKPVTSEEDTWSRRW</sequence>
<name>A0ACB9AWZ5_ARCLA</name>
<evidence type="ECO:0000313" key="2">
    <source>
        <dbReference type="Proteomes" id="UP001055879"/>
    </source>
</evidence>
<organism evidence="1 2">
    <name type="scientific">Arctium lappa</name>
    <name type="common">Greater burdock</name>
    <name type="synonym">Lappa major</name>
    <dbReference type="NCBI Taxonomy" id="4217"/>
    <lineage>
        <taxon>Eukaryota</taxon>
        <taxon>Viridiplantae</taxon>
        <taxon>Streptophyta</taxon>
        <taxon>Embryophyta</taxon>
        <taxon>Tracheophyta</taxon>
        <taxon>Spermatophyta</taxon>
        <taxon>Magnoliopsida</taxon>
        <taxon>eudicotyledons</taxon>
        <taxon>Gunneridae</taxon>
        <taxon>Pentapetalae</taxon>
        <taxon>asterids</taxon>
        <taxon>campanulids</taxon>
        <taxon>Asterales</taxon>
        <taxon>Asteraceae</taxon>
        <taxon>Carduoideae</taxon>
        <taxon>Cardueae</taxon>
        <taxon>Arctiinae</taxon>
        <taxon>Arctium</taxon>
    </lineage>
</organism>
<dbReference type="EMBL" id="CM042053">
    <property type="protein sequence ID" value="KAI3714757.1"/>
    <property type="molecule type" value="Genomic_DNA"/>
</dbReference>
<proteinExistence type="predicted"/>
<reference evidence="1 2" key="2">
    <citation type="journal article" date="2022" name="Mol. Ecol. Resour.">
        <title>The genomes of chicory, endive, great burdock and yacon provide insights into Asteraceae paleo-polyploidization history and plant inulin production.</title>
        <authorList>
            <person name="Fan W."/>
            <person name="Wang S."/>
            <person name="Wang H."/>
            <person name="Wang A."/>
            <person name="Jiang F."/>
            <person name="Liu H."/>
            <person name="Zhao H."/>
            <person name="Xu D."/>
            <person name="Zhang Y."/>
        </authorList>
    </citation>
    <scope>NUCLEOTIDE SEQUENCE [LARGE SCALE GENOMIC DNA]</scope>
    <source>
        <strain evidence="2">cv. Niubang</strain>
    </source>
</reference>
<accession>A0ACB9AWZ5</accession>
<dbReference type="Proteomes" id="UP001055879">
    <property type="component" value="Linkage Group LG07"/>
</dbReference>
<comment type="caution">
    <text evidence="1">The sequence shown here is derived from an EMBL/GenBank/DDBJ whole genome shotgun (WGS) entry which is preliminary data.</text>
</comment>